<accession>A0A5N6N5X2</accession>
<dbReference type="GO" id="GO:0016787">
    <property type="term" value="F:hydrolase activity"/>
    <property type="evidence" value="ECO:0007669"/>
    <property type="project" value="UniProtKB-KW"/>
</dbReference>
<dbReference type="Pfam" id="PF17921">
    <property type="entry name" value="Integrase_H2C2"/>
    <property type="match status" value="1"/>
</dbReference>
<proteinExistence type="predicted"/>
<sequence>MLKIHEANYPTHNLKLAAVVSALKIWRHYLYGVKSTIYTDHKSLKYFFEQNDLNMRQRRWLELLKDYDCDILYHPGKANVVADALSRKTENPVLRFKPYSLVITPYFLDKLKQAQQKGLEPDNVGFEHVFGQVRNLEDNDYGVKKGLEPDNVGFEHVFGQVRNLEDNDYGVKVRFGRMWVPRNGDIRSRILDEAHKSRYSVHPGATKMYQDLRKNYWWPGMKFNVMQYVNRKHPMDFITKLPRTAKRHDTIWVIVDRLMKSAHFLPIRITYTSERLSELFVKELVTRHRVPVSIVSDRDSRFTSRFWKQFHDTMGTRLNISTAYHPRRMDSPKGLFKHWRICLGHALLILEEAGMTTSHWWSFPIITVTTLVSKCPHMRRCMEDDAEPRKATSDKSTNESHTRSSKSYADKHKRLIEFNYGDRVLLKVSPWKGIIRFLKSGKLSPRYIGPFQIKARVGKVAYRLDLPEGLNGIHPTFHTSKERQL</sequence>
<evidence type="ECO:0000313" key="12">
    <source>
        <dbReference type="Proteomes" id="UP000326396"/>
    </source>
</evidence>
<evidence type="ECO:0000256" key="1">
    <source>
        <dbReference type="ARBA" id="ARBA00022679"/>
    </source>
</evidence>
<dbReference type="OrthoDB" id="118243at2759"/>
<dbReference type="Pfam" id="PF24626">
    <property type="entry name" value="SH3_Tf2-1"/>
    <property type="match status" value="1"/>
</dbReference>
<dbReference type="InterPro" id="IPR041588">
    <property type="entry name" value="Integrase_H2C2"/>
</dbReference>
<dbReference type="CDD" id="cd09274">
    <property type="entry name" value="RNase_HI_RT_Ty3"/>
    <property type="match status" value="1"/>
</dbReference>
<feature type="domain" description="Tf2-1-like SH3-like" evidence="10">
    <location>
        <begin position="421"/>
        <end position="481"/>
    </location>
</feature>
<dbReference type="GO" id="GO:0003964">
    <property type="term" value="F:RNA-directed DNA polymerase activity"/>
    <property type="evidence" value="ECO:0007669"/>
    <property type="project" value="UniProtKB-KW"/>
</dbReference>
<gene>
    <name evidence="11" type="ORF">E3N88_25864</name>
</gene>
<evidence type="ECO:0000256" key="5">
    <source>
        <dbReference type="ARBA" id="ARBA00022801"/>
    </source>
</evidence>
<dbReference type="Gene3D" id="1.10.340.70">
    <property type="match status" value="1"/>
</dbReference>
<dbReference type="InterPro" id="IPR043502">
    <property type="entry name" value="DNA/RNA_pol_sf"/>
</dbReference>
<keyword evidence="4" id="KW-0255">Endonuclease</keyword>
<reference evidence="11 12" key="1">
    <citation type="submission" date="2019-05" db="EMBL/GenBank/DDBJ databases">
        <title>Mikania micrantha, genome provides insights into the molecular mechanism of rapid growth.</title>
        <authorList>
            <person name="Liu B."/>
        </authorList>
    </citation>
    <scope>NUCLEOTIDE SEQUENCE [LARGE SCALE GENOMIC DNA]</scope>
    <source>
        <strain evidence="11">NLD-2019</strain>
        <tissue evidence="11">Leaf</tissue>
    </source>
</reference>
<dbReference type="InterPro" id="IPR036397">
    <property type="entry name" value="RNaseH_sf"/>
</dbReference>
<dbReference type="EMBL" id="SZYD01000013">
    <property type="protein sequence ID" value="KAD4385695.1"/>
    <property type="molecule type" value="Genomic_DNA"/>
</dbReference>
<dbReference type="InterPro" id="IPR041373">
    <property type="entry name" value="RT_RNaseH"/>
</dbReference>
<dbReference type="SUPFAM" id="SSF56672">
    <property type="entry name" value="DNA/RNA polymerases"/>
    <property type="match status" value="1"/>
</dbReference>
<dbReference type="PANTHER" id="PTHR35046">
    <property type="entry name" value="ZINC KNUCKLE (CCHC-TYPE) FAMILY PROTEIN"/>
    <property type="match status" value="1"/>
</dbReference>
<evidence type="ECO:0000259" key="8">
    <source>
        <dbReference type="Pfam" id="PF17917"/>
    </source>
</evidence>
<protein>
    <recommendedName>
        <fullName evidence="13">Integrase catalytic domain-containing protein</fullName>
    </recommendedName>
</protein>
<keyword evidence="3" id="KW-0540">Nuclease</keyword>
<dbReference type="AlphaFoldDB" id="A0A5N6N5X2"/>
<name>A0A5N6N5X2_9ASTR</name>
<keyword evidence="12" id="KW-1185">Reference proteome</keyword>
<comment type="caution">
    <text evidence="11">The sequence shown here is derived from an EMBL/GenBank/DDBJ whole genome shotgun (WGS) entry which is preliminary data.</text>
</comment>
<feature type="compositionally biased region" description="Basic and acidic residues" evidence="7">
    <location>
        <begin position="383"/>
        <end position="402"/>
    </location>
</feature>
<dbReference type="Pfam" id="PF17917">
    <property type="entry name" value="RT_RNaseH"/>
    <property type="match status" value="1"/>
</dbReference>
<evidence type="ECO:0000256" key="6">
    <source>
        <dbReference type="ARBA" id="ARBA00022918"/>
    </source>
</evidence>
<evidence type="ECO:0000256" key="2">
    <source>
        <dbReference type="ARBA" id="ARBA00022695"/>
    </source>
</evidence>
<evidence type="ECO:0000256" key="3">
    <source>
        <dbReference type="ARBA" id="ARBA00022722"/>
    </source>
</evidence>
<dbReference type="Gene3D" id="3.30.420.10">
    <property type="entry name" value="Ribonuclease H-like superfamily/Ribonuclease H"/>
    <property type="match status" value="1"/>
</dbReference>
<organism evidence="11 12">
    <name type="scientific">Mikania micrantha</name>
    <name type="common">bitter vine</name>
    <dbReference type="NCBI Taxonomy" id="192012"/>
    <lineage>
        <taxon>Eukaryota</taxon>
        <taxon>Viridiplantae</taxon>
        <taxon>Streptophyta</taxon>
        <taxon>Embryophyta</taxon>
        <taxon>Tracheophyta</taxon>
        <taxon>Spermatophyta</taxon>
        <taxon>Magnoliopsida</taxon>
        <taxon>eudicotyledons</taxon>
        <taxon>Gunneridae</taxon>
        <taxon>Pentapetalae</taxon>
        <taxon>asterids</taxon>
        <taxon>campanulids</taxon>
        <taxon>Asterales</taxon>
        <taxon>Asteraceae</taxon>
        <taxon>Asteroideae</taxon>
        <taxon>Heliantheae alliance</taxon>
        <taxon>Eupatorieae</taxon>
        <taxon>Mikania</taxon>
    </lineage>
</organism>
<keyword evidence="5" id="KW-0378">Hydrolase</keyword>
<dbReference type="GO" id="GO:0004519">
    <property type="term" value="F:endonuclease activity"/>
    <property type="evidence" value="ECO:0007669"/>
    <property type="project" value="UniProtKB-KW"/>
</dbReference>
<evidence type="ECO:0000259" key="10">
    <source>
        <dbReference type="Pfam" id="PF24626"/>
    </source>
</evidence>
<keyword evidence="1" id="KW-0808">Transferase</keyword>
<dbReference type="SUPFAM" id="SSF53098">
    <property type="entry name" value="Ribonuclease H-like"/>
    <property type="match status" value="1"/>
</dbReference>
<evidence type="ECO:0000313" key="11">
    <source>
        <dbReference type="EMBL" id="KAD4385695.1"/>
    </source>
</evidence>
<feature type="domain" description="Integrase zinc-binding" evidence="9">
    <location>
        <begin position="186"/>
        <end position="230"/>
    </location>
</feature>
<feature type="region of interest" description="Disordered" evidence="7">
    <location>
        <begin position="383"/>
        <end position="407"/>
    </location>
</feature>
<dbReference type="PANTHER" id="PTHR35046:SF9">
    <property type="entry name" value="RNA-DIRECTED DNA POLYMERASE"/>
    <property type="match status" value="1"/>
</dbReference>
<keyword evidence="6" id="KW-0695">RNA-directed DNA polymerase</keyword>
<feature type="domain" description="Reverse transcriptase RNase H-like" evidence="8">
    <location>
        <begin position="2"/>
        <end position="67"/>
    </location>
</feature>
<evidence type="ECO:0000259" key="9">
    <source>
        <dbReference type="Pfam" id="PF17921"/>
    </source>
</evidence>
<dbReference type="InterPro" id="IPR012337">
    <property type="entry name" value="RNaseH-like_sf"/>
</dbReference>
<dbReference type="InterPro" id="IPR056924">
    <property type="entry name" value="SH3_Tf2-1"/>
</dbReference>
<keyword evidence="2" id="KW-0548">Nucleotidyltransferase</keyword>
<dbReference type="GO" id="GO:0003676">
    <property type="term" value="F:nucleic acid binding"/>
    <property type="evidence" value="ECO:0007669"/>
    <property type="project" value="InterPro"/>
</dbReference>
<evidence type="ECO:0000256" key="7">
    <source>
        <dbReference type="SAM" id="MobiDB-lite"/>
    </source>
</evidence>
<evidence type="ECO:0000256" key="4">
    <source>
        <dbReference type="ARBA" id="ARBA00022759"/>
    </source>
</evidence>
<dbReference type="Proteomes" id="UP000326396">
    <property type="component" value="Linkage Group LG3"/>
</dbReference>
<evidence type="ECO:0008006" key="13">
    <source>
        <dbReference type="Google" id="ProtNLM"/>
    </source>
</evidence>